<dbReference type="AlphaFoldDB" id="A0AAE9XQ80"/>
<dbReference type="PANTHER" id="PTHR30537">
    <property type="entry name" value="HTH-TYPE TRANSCRIPTIONAL REGULATOR"/>
    <property type="match status" value="1"/>
</dbReference>
<comment type="similarity">
    <text evidence="1">Belongs to the LysR transcriptional regulatory family.</text>
</comment>
<dbReference type="GO" id="GO:0003700">
    <property type="term" value="F:DNA-binding transcription factor activity"/>
    <property type="evidence" value="ECO:0007669"/>
    <property type="project" value="InterPro"/>
</dbReference>
<keyword evidence="2" id="KW-0805">Transcription regulation</keyword>
<dbReference type="FunFam" id="1.10.10.10:FF:000001">
    <property type="entry name" value="LysR family transcriptional regulator"/>
    <property type="match status" value="1"/>
</dbReference>
<dbReference type="RefSeq" id="WP_289504956.1">
    <property type="nucleotide sequence ID" value="NZ_CP116805.1"/>
</dbReference>
<proteinExistence type="inferred from homology"/>
<evidence type="ECO:0000313" key="6">
    <source>
        <dbReference type="EMBL" id="WCL55182.1"/>
    </source>
</evidence>
<evidence type="ECO:0000256" key="4">
    <source>
        <dbReference type="ARBA" id="ARBA00023163"/>
    </source>
</evidence>
<dbReference type="CDD" id="cd08422">
    <property type="entry name" value="PBP2_CrgA_like"/>
    <property type="match status" value="1"/>
</dbReference>
<dbReference type="EMBL" id="CP116805">
    <property type="protein sequence ID" value="WCL55182.1"/>
    <property type="molecule type" value="Genomic_DNA"/>
</dbReference>
<dbReference type="InterPro" id="IPR005119">
    <property type="entry name" value="LysR_subst-bd"/>
</dbReference>
<evidence type="ECO:0000256" key="3">
    <source>
        <dbReference type="ARBA" id="ARBA00023125"/>
    </source>
</evidence>
<dbReference type="GO" id="GO:0006351">
    <property type="term" value="P:DNA-templated transcription"/>
    <property type="evidence" value="ECO:0007669"/>
    <property type="project" value="TreeGrafter"/>
</dbReference>
<dbReference type="PRINTS" id="PR00039">
    <property type="entry name" value="HTHLYSR"/>
</dbReference>
<organism evidence="6 7">
    <name type="scientific">Gimibacter soli</name>
    <dbReference type="NCBI Taxonomy" id="3024400"/>
    <lineage>
        <taxon>Bacteria</taxon>
        <taxon>Pseudomonadati</taxon>
        <taxon>Pseudomonadota</taxon>
        <taxon>Alphaproteobacteria</taxon>
        <taxon>Kordiimonadales</taxon>
        <taxon>Temperatibacteraceae</taxon>
        <taxon>Gimibacter</taxon>
    </lineage>
</organism>
<dbReference type="InterPro" id="IPR036390">
    <property type="entry name" value="WH_DNA-bd_sf"/>
</dbReference>
<dbReference type="InterPro" id="IPR058163">
    <property type="entry name" value="LysR-type_TF_proteobact-type"/>
</dbReference>
<dbReference type="Pfam" id="PF00126">
    <property type="entry name" value="HTH_1"/>
    <property type="match status" value="1"/>
</dbReference>
<keyword evidence="3" id="KW-0238">DNA-binding</keyword>
<accession>A0AAE9XQ80</accession>
<dbReference type="SUPFAM" id="SSF46785">
    <property type="entry name" value="Winged helix' DNA-binding domain"/>
    <property type="match status" value="1"/>
</dbReference>
<evidence type="ECO:0000256" key="1">
    <source>
        <dbReference type="ARBA" id="ARBA00009437"/>
    </source>
</evidence>
<dbReference type="InterPro" id="IPR036388">
    <property type="entry name" value="WH-like_DNA-bd_sf"/>
</dbReference>
<dbReference type="SUPFAM" id="SSF53850">
    <property type="entry name" value="Periplasmic binding protein-like II"/>
    <property type="match status" value="1"/>
</dbReference>
<keyword evidence="4" id="KW-0804">Transcription</keyword>
<feature type="domain" description="HTH lysR-type" evidence="5">
    <location>
        <begin position="1"/>
        <end position="58"/>
    </location>
</feature>
<evidence type="ECO:0000313" key="7">
    <source>
        <dbReference type="Proteomes" id="UP001217500"/>
    </source>
</evidence>
<dbReference type="PROSITE" id="PS50931">
    <property type="entry name" value="HTH_LYSR"/>
    <property type="match status" value="1"/>
</dbReference>
<dbReference type="Pfam" id="PF03466">
    <property type="entry name" value="LysR_substrate"/>
    <property type="match status" value="1"/>
</dbReference>
<dbReference type="InterPro" id="IPR000847">
    <property type="entry name" value="LysR_HTH_N"/>
</dbReference>
<keyword evidence="7" id="KW-1185">Reference proteome</keyword>
<dbReference type="PANTHER" id="PTHR30537:SF20">
    <property type="entry name" value="TRANSCRIPTIONAL REGULATORY PROTEIN"/>
    <property type="match status" value="1"/>
</dbReference>
<gene>
    <name evidence="6" type="ORF">PH603_05340</name>
</gene>
<sequence length="297" mass="33430">MDWDRLRIFHTVAECGSFTSAGARLKLSQSAVSRQIRALEESLNVSLFTRHARGLVLTEEGLQLYQTARAVVQQIDNTERAIMESRQRPTGVLRVTTMVTFGSVWLTPHLTQFMAEYPEIRIELTLDDRDLDLAAGEADVAIRLHEPEQAELIARPLATFHAHIYASPEYLDKRGTPVTAKDLDQHDLITIGNTTAPTIRGLNWILDVGAGPHRRQPRLLINNLLGVLHAVEAGMGIGVLPDYLVHDRKKLVRVLPDVEGTSFNSYYCYPPERKSSVKVALFRDFMIRQIRDASNIL</sequence>
<dbReference type="KEGG" id="gso:PH603_05340"/>
<dbReference type="GO" id="GO:0043565">
    <property type="term" value="F:sequence-specific DNA binding"/>
    <property type="evidence" value="ECO:0007669"/>
    <property type="project" value="TreeGrafter"/>
</dbReference>
<protein>
    <submittedName>
        <fullName evidence="6">LysR family transcriptional regulator</fullName>
    </submittedName>
</protein>
<dbReference type="Gene3D" id="1.10.10.10">
    <property type="entry name" value="Winged helix-like DNA-binding domain superfamily/Winged helix DNA-binding domain"/>
    <property type="match status" value="1"/>
</dbReference>
<reference evidence="6" key="1">
    <citation type="submission" date="2023-01" db="EMBL/GenBank/DDBJ databases">
        <title>The genome sequence of Kordiimonadaceae bacterium 6D33.</title>
        <authorList>
            <person name="Liu Y."/>
        </authorList>
    </citation>
    <scope>NUCLEOTIDE SEQUENCE</scope>
    <source>
        <strain evidence="6">6D33</strain>
    </source>
</reference>
<evidence type="ECO:0000256" key="2">
    <source>
        <dbReference type="ARBA" id="ARBA00023015"/>
    </source>
</evidence>
<dbReference type="Proteomes" id="UP001217500">
    <property type="component" value="Chromosome"/>
</dbReference>
<dbReference type="Gene3D" id="3.40.190.290">
    <property type="match status" value="1"/>
</dbReference>
<evidence type="ECO:0000259" key="5">
    <source>
        <dbReference type="PROSITE" id="PS50931"/>
    </source>
</evidence>
<name>A0AAE9XQ80_9PROT</name>